<name>A0A368YB24_9BACI</name>
<organism evidence="5 6">
    <name type="scientific">Saliterribacillus persicus</name>
    <dbReference type="NCBI Taxonomy" id="930114"/>
    <lineage>
        <taxon>Bacteria</taxon>
        <taxon>Bacillati</taxon>
        <taxon>Bacillota</taxon>
        <taxon>Bacilli</taxon>
        <taxon>Bacillales</taxon>
        <taxon>Bacillaceae</taxon>
        <taxon>Saliterribacillus</taxon>
    </lineage>
</organism>
<dbReference type="OrthoDB" id="7019976at2"/>
<dbReference type="CDD" id="cd00761">
    <property type="entry name" value="Glyco_tranf_GTA_type"/>
    <property type="match status" value="1"/>
</dbReference>
<accession>A0A368YB24</accession>
<keyword evidence="2" id="KW-0328">Glycosyltransferase</keyword>
<keyword evidence="6" id="KW-1185">Reference proteome</keyword>
<evidence type="ECO:0000256" key="3">
    <source>
        <dbReference type="ARBA" id="ARBA00022679"/>
    </source>
</evidence>
<dbReference type="AlphaFoldDB" id="A0A368YB24"/>
<feature type="domain" description="Glycosyltransferase 2-like" evidence="4">
    <location>
        <begin position="569"/>
        <end position="704"/>
    </location>
</feature>
<dbReference type="PANTHER" id="PTHR22916:SF51">
    <property type="entry name" value="GLYCOSYLTRANSFERASE EPSH-RELATED"/>
    <property type="match status" value="1"/>
</dbReference>
<dbReference type="Pfam" id="PF00535">
    <property type="entry name" value="Glycos_transf_2"/>
    <property type="match status" value="1"/>
</dbReference>
<dbReference type="EMBL" id="QPJJ01000001">
    <property type="protein sequence ID" value="RCW77402.1"/>
    <property type="molecule type" value="Genomic_DNA"/>
</dbReference>
<comment type="caution">
    <text evidence="5">The sequence shown here is derived from an EMBL/GenBank/DDBJ whole genome shotgun (WGS) entry which is preliminary data.</text>
</comment>
<evidence type="ECO:0000256" key="1">
    <source>
        <dbReference type="ARBA" id="ARBA00006739"/>
    </source>
</evidence>
<dbReference type="Gene3D" id="3.90.550.10">
    <property type="entry name" value="Spore Coat Polysaccharide Biosynthesis Protein SpsA, Chain A"/>
    <property type="match status" value="1"/>
</dbReference>
<reference evidence="5 6" key="1">
    <citation type="submission" date="2018-07" db="EMBL/GenBank/DDBJ databases">
        <title>Genomic Encyclopedia of Type Strains, Phase IV (KMG-IV): sequencing the most valuable type-strain genomes for metagenomic binning, comparative biology and taxonomic classification.</title>
        <authorList>
            <person name="Goeker M."/>
        </authorList>
    </citation>
    <scope>NUCLEOTIDE SEQUENCE [LARGE SCALE GENOMIC DNA]</scope>
    <source>
        <strain evidence="5 6">DSM 27696</strain>
    </source>
</reference>
<dbReference type="Proteomes" id="UP000252585">
    <property type="component" value="Unassembled WGS sequence"/>
</dbReference>
<dbReference type="RefSeq" id="WP_114351332.1">
    <property type="nucleotide sequence ID" value="NZ_QPJJ01000001.1"/>
</dbReference>
<dbReference type="InterPro" id="IPR029044">
    <property type="entry name" value="Nucleotide-diphossugar_trans"/>
</dbReference>
<dbReference type="GO" id="GO:0016757">
    <property type="term" value="F:glycosyltransferase activity"/>
    <property type="evidence" value="ECO:0007669"/>
    <property type="project" value="UniProtKB-KW"/>
</dbReference>
<evidence type="ECO:0000313" key="6">
    <source>
        <dbReference type="Proteomes" id="UP000252585"/>
    </source>
</evidence>
<proteinExistence type="inferred from homology"/>
<protein>
    <submittedName>
        <fullName evidence="5">Glycosyltransferase involved in cell wall biosynthesis</fullName>
    </submittedName>
</protein>
<evidence type="ECO:0000313" key="5">
    <source>
        <dbReference type="EMBL" id="RCW77402.1"/>
    </source>
</evidence>
<dbReference type="InterPro" id="IPR001173">
    <property type="entry name" value="Glyco_trans_2-like"/>
</dbReference>
<dbReference type="SUPFAM" id="SSF53448">
    <property type="entry name" value="Nucleotide-diphospho-sugar transferases"/>
    <property type="match status" value="1"/>
</dbReference>
<evidence type="ECO:0000259" key="4">
    <source>
        <dbReference type="Pfam" id="PF00535"/>
    </source>
</evidence>
<comment type="similarity">
    <text evidence="1">Belongs to the glycosyltransferase 2 family.</text>
</comment>
<gene>
    <name evidence="5" type="ORF">DFR57_101276</name>
</gene>
<keyword evidence="3 5" id="KW-0808">Transferase</keyword>
<evidence type="ECO:0000256" key="2">
    <source>
        <dbReference type="ARBA" id="ARBA00022676"/>
    </source>
</evidence>
<sequence>MNFSDIEKRLRLINKQKKDVTQHLFSNVDILNELMAEDPTWAYFIKSNFSLDDEIYIEDEEGSSEEYLEIKKIQENKKLIDNTFTTELEETIQQQNRYYEKINFNIGLLVNDKLYEIFKDVANITRLNLNSLQDSQNQMNLFIISNTYFEENPYYYKILDTSAWQNELINYIEILNQNSIPSIFYDYNNDTDFTNFIPIAEKCETILTNSRENKRRYESQFPDKNIIYVEYAVNPHIYNPIGKHYNKETLLFKGFWDRHDKIKTNNLYSIFQGVLNSEKKVAIIDEKFSNKDKRFYFPKKLVASTYNIENNDNKKINKGYDLVIAFNKQVESHDLIDESIYQALAMSNVVFTNYNPAINNKFPHVFIANSQFETTNMLQTLSEKDILDMQVEGLRNIMTNDNSFLRIEDLLCDLGLRSRVTSKRILVVGDSDKECIEAFNQQTLTNKKFVTWDDFTLESFNNSDFIAFFSKDFEYGAYYLEDLVNGFKYSDSDFICKSTNINTNYKYNREVESLYLAMFDSQTYSYETFLKYTPEQSIKGNGLFIDNTEWKKINRDIIINSGSHERELSVIVPIYNNGKYLMYKCFQSLKRSSIFNEMEILFVDDGSTDEETIRITNRIYRENKNVKLYRFNDGGSGSASRPRNKGLDLASCKYITYLDPDNEALNDGYAQLLYEIKEDESYDTVIGNIIRFDNKKAEINYYKYVHLHNQMGIIEHPFQLLKDTSLKVQSIQAMIIKRDLLVQNQLKMVESAAGQDTLFFQEVMTKAKKAKAINVNIHLYYAAVSNSVTNTISSRFYEKYYKVELERIKFLKKNNLFEIYLNEKFVFYFTNWYLKRLILIKEDDENEAIEIIKKIYDMYAPYIQIESSILRTFEKYSKAGENVKLMSFLREYFRRKTIVNKKIIKV</sequence>
<dbReference type="PANTHER" id="PTHR22916">
    <property type="entry name" value="GLYCOSYLTRANSFERASE"/>
    <property type="match status" value="1"/>
</dbReference>